<reference evidence="5" key="1">
    <citation type="journal article" date="2014" name="Front. Microbiol.">
        <title>High frequency of phylogenetically diverse reductive dehalogenase-homologous genes in deep subseafloor sedimentary metagenomes.</title>
        <authorList>
            <person name="Kawai M."/>
            <person name="Futagami T."/>
            <person name="Toyoda A."/>
            <person name="Takaki Y."/>
            <person name="Nishi S."/>
            <person name="Hori S."/>
            <person name="Arai W."/>
            <person name="Tsubouchi T."/>
            <person name="Morono Y."/>
            <person name="Uchiyama I."/>
            <person name="Ito T."/>
            <person name="Fujiyama A."/>
            <person name="Inagaki F."/>
            <person name="Takami H."/>
        </authorList>
    </citation>
    <scope>NUCLEOTIDE SEQUENCE</scope>
    <source>
        <strain evidence="5">Expedition CK06-06</strain>
    </source>
</reference>
<evidence type="ECO:0000313" key="5">
    <source>
        <dbReference type="EMBL" id="GAJ01394.1"/>
    </source>
</evidence>
<evidence type="ECO:0000256" key="1">
    <source>
        <dbReference type="ARBA" id="ARBA00001938"/>
    </source>
</evidence>
<dbReference type="EMBL" id="BARW01021318">
    <property type="protein sequence ID" value="GAJ01394.1"/>
    <property type="molecule type" value="Genomic_DNA"/>
</dbReference>
<dbReference type="InterPro" id="IPR001078">
    <property type="entry name" value="2-oxoacid_DH_actylTfrase"/>
</dbReference>
<feature type="non-terminal residue" evidence="5">
    <location>
        <position position="1"/>
    </location>
</feature>
<keyword evidence="3" id="KW-0012">Acyltransferase</keyword>
<dbReference type="Gene3D" id="3.30.559.10">
    <property type="entry name" value="Chloramphenicol acetyltransferase-like domain"/>
    <property type="match status" value="1"/>
</dbReference>
<comment type="caution">
    <text evidence="5">The sequence shown here is derived from an EMBL/GenBank/DDBJ whole genome shotgun (WGS) entry which is preliminary data.</text>
</comment>
<protein>
    <recommendedName>
        <fullName evidence="4">2-oxoacid dehydrogenase acyltransferase catalytic domain-containing protein</fullName>
    </recommendedName>
</protein>
<dbReference type="AlphaFoldDB" id="X1T7X6"/>
<sequence length="234" mass="25326">KSTIPLTGIRKAIAEHMHRSLSVSAQLTLMGELDVTELVKFRKKLVAQEEALGARITYTDLVVAAVAKLLKEHPQVNASLIDNEIKLWEDINVAVAVALEEGLIVPVVRNADQKSLVEISKEVRTLAKKARERGLASEEVQGGTFTITNLGALGGGYRFETVIINQPESAILGTGGITDRAVVRDGKIVIRPIMTYYFTYDHRVFTGAVAVAFMNSLAQLLEAPGSLSEGTSLT</sequence>
<comment type="cofactor">
    <cofactor evidence="1">
        <name>(R)-lipoate</name>
        <dbReference type="ChEBI" id="CHEBI:83088"/>
    </cofactor>
</comment>
<dbReference type="PANTHER" id="PTHR43178:SF5">
    <property type="entry name" value="LIPOAMIDE ACYLTRANSFERASE COMPONENT OF BRANCHED-CHAIN ALPHA-KETO ACID DEHYDROGENASE COMPLEX, MITOCHONDRIAL"/>
    <property type="match status" value="1"/>
</dbReference>
<dbReference type="InterPro" id="IPR050743">
    <property type="entry name" value="2-oxoacid_DH_E2_comp"/>
</dbReference>
<feature type="domain" description="2-oxoacid dehydrogenase acyltransferase catalytic" evidence="4">
    <location>
        <begin position="2"/>
        <end position="226"/>
    </location>
</feature>
<evidence type="ECO:0000259" key="4">
    <source>
        <dbReference type="Pfam" id="PF00198"/>
    </source>
</evidence>
<dbReference type="InterPro" id="IPR023213">
    <property type="entry name" value="CAT-like_dom_sf"/>
</dbReference>
<evidence type="ECO:0000256" key="3">
    <source>
        <dbReference type="ARBA" id="ARBA00023315"/>
    </source>
</evidence>
<proteinExistence type="predicted"/>
<dbReference type="SUPFAM" id="SSF52777">
    <property type="entry name" value="CoA-dependent acyltransferases"/>
    <property type="match status" value="1"/>
</dbReference>
<dbReference type="GO" id="GO:0031405">
    <property type="term" value="F:lipoic acid binding"/>
    <property type="evidence" value="ECO:0007669"/>
    <property type="project" value="TreeGrafter"/>
</dbReference>
<accession>X1T7X6</accession>
<dbReference type="PANTHER" id="PTHR43178">
    <property type="entry name" value="DIHYDROLIPOAMIDE ACETYLTRANSFERASE COMPONENT OF PYRUVATE DEHYDROGENASE COMPLEX"/>
    <property type="match status" value="1"/>
</dbReference>
<dbReference type="GO" id="GO:0005737">
    <property type="term" value="C:cytoplasm"/>
    <property type="evidence" value="ECO:0007669"/>
    <property type="project" value="TreeGrafter"/>
</dbReference>
<gene>
    <name evidence="5" type="ORF">S12H4_35834</name>
</gene>
<name>X1T7X6_9ZZZZ</name>
<keyword evidence="2" id="KW-0808">Transferase</keyword>
<dbReference type="GO" id="GO:0016407">
    <property type="term" value="F:acetyltransferase activity"/>
    <property type="evidence" value="ECO:0007669"/>
    <property type="project" value="TreeGrafter"/>
</dbReference>
<organism evidence="5">
    <name type="scientific">marine sediment metagenome</name>
    <dbReference type="NCBI Taxonomy" id="412755"/>
    <lineage>
        <taxon>unclassified sequences</taxon>
        <taxon>metagenomes</taxon>
        <taxon>ecological metagenomes</taxon>
    </lineage>
</organism>
<dbReference type="Pfam" id="PF00198">
    <property type="entry name" value="2-oxoacid_dh"/>
    <property type="match status" value="1"/>
</dbReference>
<evidence type="ECO:0000256" key="2">
    <source>
        <dbReference type="ARBA" id="ARBA00022679"/>
    </source>
</evidence>